<reference evidence="1 2" key="1">
    <citation type="submission" date="2020-09" db="EMBL/GenBank/DDBJ databases">
        <title>Sphingomonas sp., a new species isolated from pork steak.</title>
        <authorList>
            <person name="Heidler von Heilborn D."/>
        </authorList>
    </citation>
    <scope>NUCLEOTIDE SEQUENCE [LARGE SCALE GENOMIC DNA]</scope>
    <source>
        <strain evidence="2">S8-3T</strain>
    </source>
</reference>
<evidence type="ECO:0000313" key="2">
    <source>
        <dbReference type="Proteomes" id="UP000516148"/>
    </source>
</evidence>
<accession>A0A7H0LLD7</accession>
<gene>
    <name evidence="1" type="ORF">H3Z74_04525</name>
</gene>
<dbReference type="InterPro" id="IPR025293">
    <property type="entry name" value="YfiR/HmsC-like"/>
</dbReference>
<keyword evidence="2" id="KW-1185">Reference proteome</keyword>
<evidence type="ECO:0000313" key="1">
    <source>
        <dbReference type="EMBL" id="QNQ10490.1"/>
    </source>
</evidence>
<name>A0A7H0LLD7_9SPHN</name>
<dbReference type="Pfam" id="PF13689">
    <property type="entry name" value="DUF4154"/>
    <property type="match status" value="1"/>
</dbReference>
<protein>
    <submittedName>
        <fullName evidence="1">YfiR family protein</fullName>
    </submittedName>
</protein>
<dbReference type="RefSeq" id="WP_187762787.1">
    <property type="nucleotide sequence ID" value="NZ_CP061038.1"/>
</dbReference>
<proteinExistence type="predicted"/>
<dbReference type="Proteomes" id="UP000516148">
    <property type="component" value="Chromosome"/>
</dbReference>
<dbReference type="KEGG" id="spap:H3Z74_04525"/>
<dbReference type="EMBL" id="CP061038">
    <property type="protein sequence ID" value="QNQ10490.1"/>
    <property type="molecule type" value="Genomic_DNA"/>
</dbReference>
<dbReference type="AlphaFoldDB" id="A0A7H0LLD7"/>
<organism evidence="1 2">
    <name type="scientific">Sphingomonas alpina</name>
    <dbReference type="NCBI Taxonomy" id="653931"/>
    <lineage>
        <taxon>Bacteria</taxon>
        <taxon>Pseudomonadati</taxon>
        <taxon>Pseudomonadota</taxon>
        <taxon>Alphaproteobacteria</taxon>
        <taxon>Sphingomonadales</taxon>
        <taxon>Sphingomonadaceae</taxon>
        <taxon>Sphingomonas</taxon>
    </lineage>
</organism>
<sequence>MESKFPSDAAEQAIAVSRTIGGIISYTRWPVNPQQLRLCISGATQIALRPAEIDRNASRPVALRKIAAGGTTSDCDILYLGAMAPDQQRQMISGIHGRGVLSIAETDPLCRGGTMFCLHLRSGSLGFRLSVDAISRGTVRVDPRVLRISSASGGPA</sequence>